<comment type="subcellular location">
    <subcellularLocation>
        <location evidence="1">Membrane</location>
        <topology evidence="1">Single-pass membrane protein</topology>
    </subcellularLocation>
</comment>
<dbReference type="PANTHER" id="PTHR30168:SF0">
    <property type="entry name" value="INNER MEMBRANE PROTEIN"/>
    <property type="match status" value="1"/>
</dbReference>
<organism evidence="6 7">
    <name type="scientific">Actinorugispora endophytica</name>
    <dbReference type="NCBI Taxonomy" id="1605990"/>
    <lineage>
        <taxon>Bacteria</taxon>
        <taxon>Bacillati</taxon>
        <taxon>Actinomycetota</taxon>
        <taxon>Actinomycetes</taxon>
        <taxon>Streptosporangiales</taxon>
        <taxon>Nocardiopsidaceae</taxon>
        <taxon>Actinorugispora</taxon>
    </lineage>
</organism>
<feature type="transmembrane region" description="Helical" evidence="5">
    <location>
        <begin position="29"/>
        <end position="54"/>
    </location>
</feature>
<dbReference type="GO" id="GO:0016020">
    <property type="term" value="C:membrane"/>
    <property type="evidence" value="ECO:0007669"/>
    <property type="project" value="UniProtKB-SubCell"/>
</dbReference>
<evidence type="ECO:0000256" key="4">
    <source>
        <dbReference type="ARBA" id="ARBA00023136"/>
    </source>
</evidence>
<dbReference type="OrthoDB" id="9774900at2"/>
<evidence type="ECO:0000313" key="6">
    <source>
        <dbReference type="EMBL" id="TDQ55193.1"/>
    </source>
</evidence>
<keyword evidence="7" id="KW-1185">Reference proteome</keyword>
<comment type="caution">
    <text evidence="6">The sequence shown here is derived from an EMBL/GenBank/DDBJ whole genome shotgun (WGS) entry which is preliminary data.</text>
</comment>
<evidence type="ECO:0000256" key="1">
    <source>
        <dbReference type="ARBA" id="ARBA00004167"/>
    </source>
</evidence>
<dbReference type="RefSeq" id="WP_133739753.1">
    <property type="nucleotide sequence ID" value="NZ_SNYN01000001.1"/>
</dbReference>
<evidence type="ECO:0000256" key="2">
    <source>
        <dbReference type="ARBA" id="ARBA00022692"/>
    </source>
</evidence>
<reference evidence="6 7" key="1">
    <citation type="submission" date="2019-03" db="EMBL/GenBank/DDBJ databases">
        <title>Genomic Encyclopedia of Type Strains, Phase IV (KMG-IV): sequencing the most valuable type-strain genomes for metagenomic binning, comparative biology and taxonomic classification.</title>
        <authorList>
            <person name="Goeker M."/>
        </authorList>
    </citation>
    <scope>NUCLEOTIDE SEQUENCE [LARGE SCALE GENOMIC DNA]</scope>
    <source>
        <strain evidence="6 7">DSM 46770</strain>
    </source>
</reference>
<dbReference type="AlphaFoldDB" id="A0A4R6V4R0"/>
<gene>
    <name evidence="6" type="ORF">EV190_101518</name>
</gene>
<evidence type="ECO:0000313" key="7">
    <source>
        <dbReference type="Proteomes" id="UP000295281"/>
    </source>
</evidence>
<keyword evidence="4 5" id="KW-0472">Membrane</keyword>
<protein>
    <recommendedName>
        <fullName evidence="8">Metalloprotease</fullName>
    </recommendedName>
</protein>
<accession>A0A4R6V4R0</accession>
<proteinExistence type="predicted"/>
<dbReference type="PANTHER" id="PTHR30168">
    <property type="entry name" value="PUTATIVE MEMBRANE PROTEIN YPFJ"/>
    <property type="match status" value="1"/>
</dbReference>
<evidence type="ECO:0000256" key="5">
    <source>
        <dbReference type="SAM" id="Phobius"/>
    </source>
</evidence>
<evidence type="ECO:0000256" key="3">
    <source>
        <dbReference type="ARBA" id="ARBA00022989"/>
    </source>
</evidence>
<keyword evidence="3 5" id="KW-1133">Transmembrane helix</keyword>
<evidence type="ECO:0008006" key="8">
    <source>
        <dbReference type="Google" id="ProtNLM"/>
    </source>
</evidence>
<dbReference type="EMBL" id="SNYN01000001">
    <property type="protein sequence ID" value="TDQ55193.1"/>
    <property type="molecule type" value="Genomic_DNA"/>
</dbReference>
<dbReference type="Pfam" id="PF04228">
    <property type="entry name" value="Zn_peptidase"/>
    <property type="match status" value="1"/>
</dbReference>
<dbReference type="Proteomes" id="UP000295281">
    <property type="component" value="Unassembled WGS sequence"/>
</dbReference>
<name>A0A4R6V4R0_9ACTN</name>
<keyword evidence="2 5" id="KW-0812">Transmembrane</keyword>
<dbReference type="InterPro" id="IPR007343">
    <property type="entry name" value="Uncharacterised_pept_Zn_put"/>
</dbReference>
<sequence length="316" mass="33968">MAQPSGGRGRGGEYALPVHAAKPRPHLDIGVLVVLITGLAAVALAGFATVASFFETGARPVPPAEPAAEATADTEQYQASLARETLRANPLYTSGQLASVTCPAPALDVDDPVSMEAFLHSVTDCLDKAWSVHFEDSELPFEPPNRIYWYTSGQSPCGNYPVEGSSAFYCHANKGLYLGVEDIVETSGHIGEAEAYTFLLSHEYGHHVQGESGILGQYQQSRGDSEAAGERDLWTRRSELQANCLGGVFLGSVADSFPIGEDERADVLEDAAMRADRGDVHTHGTPANGRMWTEHGMDRMDPASCNTWEAEEELVD</sequence>